<organism evidence="1 2">
    <name type="scientific">Wickerhamomyces mucosus</name>
    <dbReference type="NCBI Taxonomy" id="1378264"/>
    <lineage>
        <taxon>Eukaryota</taxon>
        <taxon>Fungi</taxon>
        <taxon>Dikarya</taxon>
        <taxon>Ascomycota</taxon>
        <taxon>Saccharomycotina</taxon>
        <taxon>Saccharomycetes</taxon>
        <taxon>Phaffomycetales</taxon>
        <taxon>Wickerhamomycetaceae</taxon>
        <taxon>Wickerhamomyces</taxon>
    </lineage>
</organism>
<evidence type="ECO:0000313" key="2">
    <source>
        <dbReference type="Proteomes" id="UP000769528"/>
    </source>
</evidence>
<dbReference type="AlphaFoldDB" id="A0A9P8PLW1"/>
<evidence type="ECO:0000313" key="1">
    <source>
        <dbReference type="EMBL" id="KAH3674441.1"/>
    </source>
</evidence>
<gene>
    <name evidence="1" type="ORF">WICMUC_003278</name>
</gene>
<sequence length="98" mass="10149">MSVVVLAVVFVAAVDVVEWIADLYDIAPAEIGVDAVMEVDVEIGAGVGVGGDVGVAAIVVAVVVEVVDSAEVVVEDFSTKLPRFVQLLEELEHSSPNT</sequence>
<proteinExistence type="predicted"/>
<reference evidence="1" key="2">
    <citation type="submission" date="2021-01" db="EMBL/GenBank/DDBJ databases">
        <authorList>
            <person name="Schikora-Tamarit M.A."/>
        </authorList>
    </citation>
    <scope>NUCLEOTIDE SEQUENCE</scope>
    <source>
        <strain evidence="1">CBS6341</strain>
    </source>
</reference>
<dbReference type="EMBL" id="JAEUBF010000853">
    <property type="protein sequence ID" value="KAH3674441.1"/>
    <property type="molecule type" value="Genomic_DNA"/>
</dbReference>
<protein>
    <submittedName>
        <fullName evidence="1">Uncharacterized protein</fullName>
    </submittedName>
</protein>
<name>A0A9P8PLW1_9ASCO</name>
<accession>A0A9P8PLW1</accession>
<dbReference type="Proteomes" id="UP000769528">
    <property type="component" value="Unassembled WGS sequence"/>
</dbReference>
<comment type="caution">
    <text evidence="1">The sequence shown here is derived from an EMBL/GenBank/DDBJ whole genome shotgun (WGS) entry which is preliminary data.</text>
</comment>
<reference evidence="1" key="1">
    <citation type="journal article" date="2021" name="Open Biol.">
        <title>Shared evolutionary footprints suggest mitochondrial oxidative damage underlies multiple complex I losses in fungi.</title>
        <authorList>
            <person name="Schikora-Tamarit M.A."/>
            <person name="Marcet-Houben M."/>
            <person name="Nosek J."/>
            <person name="Gabaldon T."/>
        </authorList>
    </citation>
    <scope>NUCLEOTIDE SEQUENCE</scope>
    <source>
        <strain evidence="1">CBS6341</strain>
    </source>
</reference>
<keyword evidence="2" id="KW-1185">Reference proteome</keyword>